<dbReference type="AlphaFoldDB" id="A0AAN9JXR6"/>
<accession>A0AAN9JXR6</accession>
<organism evidence="1 2">
    <name type="scientific">Canavalia gladiata</name>
    <name type="common">Sword bean</name>
    <name type="synonym">Dolichos gladiatus</name>
    <dbReference type="NCBI Taxonomy" id="3824"/>
    <lineage>
        <taxon>Eukaryota</taxon>
        <taxon>Viridiplantae</taxon>
        <taxon>Streptophyta</taxon>
        <taxon>Embryophyta</taxon>
        <taxon>Tracheophyta</taxon>
        <taxon>Spermatophyta</taxon>
        <taxon>Magnoliopsida</taxon>
        <taxon>eudicotyledons</taxon>
        <taxon>Gunneridae</taxon>
        <taxon>Pentapetalae</taxon>
        <taxon>rosids</taxon>
        <taxon>fabids</taxon>
        <taxon>Fabales</taxon>
        <taxon>Fabaceae</taxon>
        <taxon>Papilionoideae</taxon>
        <taxon>50 kb inversion clade</taxon>
        <taxon>NPAAA clade</taxon>
        <taxon>indigoferoid/millettioid clade</taxon>
        <taxon>Phaseoleae</taxon>
        <taxon>Canavalia</taxon>
    </lineage>
</organism>
<proteinExistence type="predicted"/>
<dbReference type="EMBL" id="JAYMYQ010000011">
    <property type="protein sequence ID" value="KAK7306076.1"/>
    <property type="molecule type" value="Genomic_DNA"/>
</dbReference>
<keyword evidence="2" id="KW-1185">Reference proteome</keyword>
<sequence length="263" mass="30039">MERIITVEAVAEELLFQSFEFWITTRTSASISATRSTGGACGRGHIIIVMARTRTLELVSIADLMKHSQYRAVSHFFVDNNCTLRLSKLEEVGCLLFFSGHAEVCSWAEEKGLENRGRRKGESSEDSWGNSLILSERLWRFQLQREDREVFNLRRCSGKESDREIGRRRVRLETPNHAKRYTRGLREEIGKCFVFGHRAGLQVARGCLQGDFVRLSGNTETNNEIDTSLRGLPTMNEGLVTEVRVSLMERKDSKEFNVDARSE</sequence>
<dbReference type="Proteomes" id="UP001367508">
    <property type="component" value="Unassembled WGS sequence"/>
</dbReference>
<protein>
    <submittedName>
        <fullName evidence="1">Uncharacterized protein</fullName>
    </submittedName>
</protein>
<name>A0AAN9JXR6_CANGL</name>
<evidence type="ECO:0000313" key="1">
    <source>
        <dbReference type="EMBL" id="KAK7306076.1"/>
    </source>
</evidence>
<comment type="caution">
    <text evidence="1">The sequence shown here is derived from an EMBL/GenBank/DDBJ whole genome shotgun (WGS) entry which is preliminary data.</text>
</comment>
<gene>
    <name evidence="1" type="ORF">VNO77_43995</name>
</gene>
<evidence type="ECO:0000313" key="2">
    <source>
        <dbReference type="Proteomes" id="UP001367508"/>
    </source>
</evidence>
<reference evidence="1 2" key="1">
    <citation type="submission" date="2024-01" db="EMBL/GenBank/DDBJ databases">
        <title>The genomes of 5 underutilized Papilionoideae crops provide insights into root nodulation and disease resistanc.</title>
        <authorList>
            <person name="Jiang F."/>
        </authorList>
    </citation>
    <scope>NUCLEOTIDE SEQUENCE [LARGE SCALE GENOMIC DNA]</scope>
    <source>
        <strain evidence="1">LVBAO_FW01</strain>
        <tissue evidence="1">Leaves</tissue>
    </source>
</reference>